<evidence type="ECO:0000259" key="3">
    <source>
        <dbReference type="SMART" id="SM01204"/>
    </source>
</evidence>
<dbReference type="SMART" id="SM01204">
    <property type="entry name" value="FIST_C"/>
    <property type="match status" value="1"/>
</dbReference>
<evidence type="ECO:0000313" key="4">
    <source>
        <dbReference type="EMBL" id="MFD1479972.1"/>
    </source>
</evidence>
<dbReference type="Proteomes" id="UP001597302">
    <property type="component" value="Unassembled WGS sequence"/>
</dbReference>
<dbReference type="Pfam" id="PF10442">
    <property type="entry name" value="FIST_C"/>
    <property type="match status" value="1"/>
</dbReference>
<comment type="caution">
    <text evidence="4">The sequence shown here is derived from an EMBL/GenBank/DDBJ whole genome shotgun (WGS) entry which is preliminary data.</text>
</comment>
<proteinExistence type="predicted"/>
<evidence type="ECO:0000259" key="2">
    <source>
        <dbReference type="SMART" id="SM00897"/>
    </source>
</evidence>
<dbReference type="PANTHER" id="PTHR40252:SF2">
    <property type="entry name" value="BLR0328 PROTEIN"/>
    <property type="match status" value="1"/>
</dbReference>
<evidence type="ECO:0000256" key="1">
    <source>
        <dbReference type="SAM" id="MobiDB-lite"/>
    </source>
</evidence>
<name>A0ABW4DQG2_9RHOB</name>
<feature type="region of interest" description="Disordered" evidence="1">
    <location>
        <begin position="381"/>
        <end position="408"/>
    </location>
</feature>
<dbReference type="RefSeq" id="WP_379105745.1">
    <property type="nucleotide sequence ID" value="NZ_JBHTOQ010000003.1"/>
</dbReference>
<dbReference type="InterPro" id="IPR019494">
    <property type="entry name" value="FIST_C"/>
</dbReference>
<feature type="compositionally biased region" description="Pro residues" evidence="1">
    <location>
        <begin position="390"/>
        <end position="399"/>
    </location>
</feature>
<sequence length="408" mass="42689">MNTGPAAKEGASGPVAVQADRGGTDLVPALLDGLRGTHPAMVLLFGAEGDELAALAQALTPGLPEGCVIAGCSSAGEIGPQGYASDSVVAIGFPARHFRAAALVLPDLSALPVSGWMASLRAMARSFGHDADRSLFGLLLVDGLTGQEDALVATLDAALPSVPVLGGSAGDGLDFKVTSLLGQGVVQSNVAVFLLVETDLTIREVTFAHFSPTPTRAVVTAAIPERRRILELNAEPAADEYARLTGLTRASLTPTEFARHPLLLRMGRRHHVRAISAVTDDGGLSLMSAIDTGTVLTLGRAEDMTQGFSDALDALPRPPLMVLAFDCILRRLALERAGLMDRMSDLYRHHRVAGFNTYGEQHSGMHVNQTFVGLAFMDPAGADRVHPDAPPDPAPPDPAPSDRPHHAA</sequence>
<protein>
    <submittedName>
        <fullName evidence="4">FIST N-terminal domain-containing protein</fullName>
    </submittedName>
</protein>
<feature type="domain" description="FIST" evidence="2">
    <location>
        <begin position="38"/>
        <end position="236"/>
    </location>
</feature>
<organism evidence="4 5">
    <name type="scientific">Paracoccus nototheniae</name>
    <dbReference type="NCBI Taxonomy" id="2489002"/>
    <lineage>
        <taxon>Bacteria</taxon>
        <taxon>Pseudomonadati</taxon>
        <taxon>Pseudomonadota</taxon>
        <taxon>Alphaproteobacteria</taxon>
        <taxon>Rhodobacterales</taxon>
        <taxon>Paracoccaceae</taxon>
        <taxon>Paracoccus</taxon>
    </lineage>
</organism>
<feature type="domain" description="FIST C-domain" evidence="3">
    <location>
        <begin position="237"/>
        <end position="364"/>
    </location>
</feature>
<dbReference type="InterPro" id="IPR013702">
    <property type="entry name" value="FIST_domain_N"/>
</dbReference>
<accession>A0ABW4DQG2</accession>
<gene>
    <name evidence="4" type="ORF">ACFQ5P_01560</name>
</gene>
<dbReference type="EMBL" id="JBHTOQ010000003">
    <property type="protein sequence ID" value="MFD1479972.1"/>
    <property type="molecule type" value="Genomic_DNA"/>
</dbReference>
<reference evidence="5" key="1">
    <citation type="journal article" date="2019" name="Int. J. Syst. Evol. Microbiol.">
        <title>The Global Catalogue of Microorganisms (GCM) 10K type strain sequencing project: providing services to taxonomists for standard genome sequencing and annotation.</title>
        <authorList>
            <consortium name="The Broad Institute Genomics Platform"/>
            <consortium name="The Broad Institute Genome Sequencing Center for Infectious Disease"/>
            <person name="Wu L."/>
            <person name="Ma J."/>
        </authorList>
    </citation>
    <scope>NUCLEOTIDE SEQUENCE [LARGE SCALE GENOMIC DNA]</scope>
    <source>
        <strain evidence="5">CCM 8875</strain>
    </source>
</reference>
<dbReference type="SMART" id="SM00897">
    <property type="entry name" value="FIST"/>
    <property type="match status" value="1"/>
</dbReference>
<evidence type="ECO:0000313" key="5">
    <source>
        <dbReference type="Proteomes" id="UP001597302"/>
    </source>
</evidence>
<keyword evidence="5" id="KW-1185">Reference proteome</keyword>
<dbReference type="Pfam" id="PF08495">
    <property type="entry name" value="FIST"/>
    <property type="match status" value="1"/>
</dbReference>
<dbReference type="PANTHER" id="PTHR40252">
    <property type="entry name" value="BLR0328 PROTEIN"/>
    <property type="match status" value="1"/>
</dbReference>